<feature type="region of interest" description="Disordered" evidence="1">
    <location>
        <begin position="1"/>
        <end position="43"/>
    </location>
</feature>
<gene>
    <name evidence="2" type="ORF">HDK90DRAFT_270541</name>
</gene>
<protein>
    <submittedName>
        <fullName evidence="2">Uncharacterized protein</fullName>
    </submittedName>
</protein>
<name>A0ABR1YM08_9PEZI</name>
<evidence type="ECO:0000256" key="1">
    <source>
        <dbReference type="SAM" id="MobiDB-lite"/>
    </source>
</evidence>
<accession>A0ABR1YM08</accession>
<sequence length="245" mass="27404">MSQDHVLPGTEREVGLGQPSRAERADGVAVGRETWRAPSDGQVAAPRLSPCHDHDRLQSLQAAFTSHGDTAATRSASRRTVMKLTSQVFRWRISRSQSQAVPGRRRLSVAIPSDDGAVKKQSREAAEYFRNERCQPGGRIRTSHVVVLSVGFNRPRRSTGPACRASSMWSVRSRHPVFDQFVVCNTAAKMHSAHHECLPGPYYMQRKPKAPLFSLYSNHRHPPSATTSFYALSKNRSEQGTRLWF</sequence>
<dbReference type="Proteomes" id="UP001492380">
    <property type="component" value="Unassembled WGS sequence"/>
</dbReference>
<organism evidence="2 3">
    <name type="scientific">Phyllosticta capitalensis</name>
    <dbReference type="NCBI Taxonomy" id="121624"/>
    <lineage>
        <taxon>Eukaryota</taxon>
        <taxon>Fungi</taxon>
        <taxon>Dikarya</taxon>
        <taxon>Ascomycota</taxon>
        <taxon>Pezizomycotina</taxon>
        <taxon>Dothideomycetes</taxon>
        <taxon>Dothideomycetes incertae sedis</taxon>
        <taxon>Botryosphaeriales</taxon>
        <taxon>Phyllostictaceae</taxon>
        <taxon>Phyllosticta</taxon>
    </lineage>
</organism>
<proteinExistence type="predicted"/>
<dbReference type="EMBL" id="JBBWRZ010000006">
    <property type="protein sequence ID" value="KAK8233538.1"/>
    <property type="molecule type" value="Genomic_DNA"/>
</dbReference>
<reference evidence="2 3" key="1">
    <citation type="submission" date="2024-04" db="EMBL/GenBank/DDBJ databases">
        <title>Phyllosticta paracitricarpa is synonymous to the EU quarantine fungus P. citricarpa based on phylogenomic analyses.</title>
        <authorList>
            <consortium name="Lawrence Berkeley National Laboratory"/>
            <person name="Van Ingen-Buijs V.A."/>
            <person name="Van Westerhoven A.C."/>
            <person name="Haridas S."/>
            <person name="Skiadas P."/>
            <person name="Martin F."/>
            <person name="Groenewald J.Z."/>
            <person name="Crous P.W."/>
            <person name="Seidl M.F."/>
        </authorList>
    </citation>
    <scope>NUCLEOTIDE SEQUENCE [LARGE SCALE GENOMIC DNA]</scope>
    <source>
        <strain evidence="2 3">CBS 123374</strain>
    </source>
</reference>
<evidence type="ECO:0000313" key="2">
    <source>
        <dbReference type="EMBL" id="KAK8233538.1"/>
    </source>
</evidence>
<keyword evidence="3" id="KW-1185">Reference proteome</keyword>
<evidence type="ECO:0000313" key="3">
    <source>
        <dbReference type="Proteomes" id="UP001492380"/>
    </source>
</evidence>
<comment type="caution">
    <text evidence="2">The sequence shown here is derived from an EMBL/GenBank/DDBJ whole genome shotgun (WGS) entry which is preliminary data.</text>
</comment>